<evidence type="ECO:0000313" key="3">
    <source>
        <dbReference type="Proteomes" id="UP001274830"/>
    </source>
</evidence>
<keyword evidence="3" id="KW-1185">Reference proteome</keyword>
<reference evidence="2" key="1">
    <citation type="submission" date="2023-07" db="EMBL/GenBank/DDBJ databases">
        <title>Black Yeasts Isolated from many extreme environments.</title>
        <authorList>
            <person name="Coleine C."/>
            <person name="Stajich J.E."/>
            <person name="Selbmann L."/>
        </authorList>
    </citation>
    <scope>NUCLEOTIDE SEQUENCE</scope>
    <source>
        <strain evidence="2">CCFEE 5485</strain>
    </source>
</reference>
<name>A0AAE0TRI7_9PEZI</name>
<feature type="region of interest" description="Disordered" evidence="1">
    <location>
        <begin position="1"/>
        <end position="65"/>
    </location>
</feature>
<evidence type="ECO:0000256" key="1">
    <source>
        <dbReference type="SAM" id="MobiDB-lite"/>
    </source>
</evidence>
<comment type="caution">
    <text evidence="2">The sequence shown here is derived from an EMBL/GenBank/DDBJ whole genome shotgun (WGS) entry which is preliminary data.</text>
</comment>
<dbReference type="AlphaFoldDB" id="A0AAE0TRI7"/>
<evidence type="ECO:0000313" key="2">
    <source>
        <dbReference type="EMBL" id="KAK3672187.1"/>
    </source>
</evidence>
<dbReference type="EMBL" id="JAUTXT010000035">
    <property type="protein sequence ID" value="KAK3672187.1"/>
    <property type="molecule type" value="Genomic_DNA"/>
</dbReference>
<dbReference type="Proteomes" id="UP001274830">
    <property type="component" value="Unassembled WGS sequence"/>
</dbReference>
<proteinExistence type="predicted"/>
<sequence>MAGTRLSSGSAPGSAPASAPSQLSSDSTSTSTPAQLSSGSTPASPAAPAPAQLTSSSTPAAAPPSTLTPALQTLIAASRATLTALRTAIAVQSALLRPDIADAYMDVETRRRDGRVRNWRTKIRNKKPGLSQTEVDRLAEIAAGGLPRREGAFYVQVRAVGVVNGGLRLLGRVWFVEEGGEMVVCKGGVVVGTPEVALRGLLGMVTGMVGGVAG</sequence>
<accession>A0AAE0TRI7</accession>
<protein>
    <submittedName>
        <fullName evidence="2">Uncharacterized protein</fullName>
    </submittedName>
</protein>
<gene>
    <name evidence="2" type="ORF">LTR78_007940</name>
</gene>
<organism evidence="2 3">
    <name type="scientific">Recurvomyces mirabilis</name>
    <dbReference type="NCBI Taxonomy" id="574656"/>
    <lineage>
        <taxon>Eukaryota</taxon>
        <taxon>Fungi</taxon>
        <taxon>Dikarya</taxon>
        <taxon>Ascomycota</taxon>
        <taxon>Pezizomycotina</taxon>
        <taxon>Dothideomycetes</taxon>
        <taxon>Dothideomycetidae</taxon>
        <taxon>Mycosphaerellales</taxon>
        <taxon>Teratosphaeriaceae</taxon>
        <taxon>Recurvomyces</taxon>
    </lineage>
</organism>